<dbReference type="AlphaFoldDB" id="A0A9W4SPL2"/>
<reference evidence="1" key="1">
    <citation type="submission" date="2022-08" db="EMBL/GenBank/DDBJ databases">
        <authorList>
            <person name="Kallberg Y."/>
            <person name="Tangrot J."/>
            <person name="Rosling A."/>
        </authorList>
    </citation>
    <scope>NUCLEOTIDE SEQUENCE</scope>
    <source>
        <strain evidence="1">Wild A</strain>
    </source>
</reference>
<gene>
    <name evidence="1" type="ORF">FWILDA_LOCUS7749</name>
</gene>
<dbReference type="Proteomes" id="UP001153678">
    <property type="component" value="Unassembled WGS sequence"/>
</dbReference>
<evidence type="ECO:0000313" key="1">
    <source>
        <dbReference type="EMBL" id="CAI2176771.1"/>
    </source>
</evidence>
<protein>
    <submittedName>
        <fullName evidence="1">14948_t:CDS:1</fullName>
    </submittedName>
</protein>
<keyword evidence="2" id="KW-1185">Reference proteome</keyword>
<organism evidence="1 2">
    <name type="scientific">Funneliformis geosporum</name>
    <dbReference type="NCBI Taxonomy" id="1117311"/>
    <lineage>
        <taxon>Eukaryota</taxon>
        <taxon>Fungi</taxon>
        <taxon>Fungi incertae sedis</taxon>
        <taxon>Mucoromycota</taxon>
        <taxon>Glomeromycotina</taxon>
        <taxon>Glomeromycetes</taxon>
        <taxon>Glomerales</taxon>
        <taxon>Glomeraceae</taxon>
        <taxon>Funneliformis</taxon>
    </lineage>
</organism>
<accession>A0A9W4SPL2</accession>
<evidence type="ECO:0000313" key="2">
    <source>
        <dbReference type="Proteomes" id="UP001153678"/>
    </source>
</evidence>
<proteinExistence type="predicted"/>
<comment type="caution">
    <text evidence="1">The sequence shown here is derived from an EMBL/GenBank/DDBJ whole genome shotgun (WGS) entry which is preliminary data.</text>
</comment>
<name>A0A9W4SPL2_9GLOM</name>
<sequence>MSIQEIIKSEFLEGKKNKYQKILNKASSEAKEKANLLGSNIVKKTSLFSASLSNKISKGIEKANSYADKFKGRVDELISLKEDAGISYFLLCYSEKKDLFKISHELYISSYDPIEELTNFVKIFELNCSSSESFGAYQHVGVYLGGGEVIHIRRDKDPGFVKGSFEDFLKGGKDKIYGFNFSRQSSLVFFGSNLNPGHLVFNIGSRFQEFVNSIPLGGEAIVKKIIS</sequence>
<dbReference type="EMBL" id="CAMKVN010001554">
    <property type="protein sequence ID" value="CAI2176771.1"/>
    <property type="molecule type" value="Genomic_DNA"/>
</dbReference>